<feature type="region of interest" description="Disordered" evidence="7">
    <location>
        <begin position="733"/>
        <end position="756"/>
    </location>
</feature>
<dbReference type="STRING" id="326424.FRAAL0423"/>
<dbReference type="HOGENOM" id="CLU_005108_1_1_11"/>
<keyword evidence="3" id="KW-1003">Cell membrane</keyword>
<feature type="transmembrane region" description="Helical" evidence="8">
    <location>
        <begin position="288"/>
        <end position="311"/>
    </location>
</feature>
<evidence type="ECO:0000256" key="3">
    <source>
        <dbReference type="ARBA" id="ARBA00022475"/>
    </source>
</evidence>
<keyword evidence="11" id="KW-1185">Reference proteome</keyword>
<evidence type="ECO:0000256" key="6">
    <source>
        <dbReference type="ARBA" id="ARBA00023136"/>
    </source>
</evidence>
<dbReference type="PROSITE" id="PS50156">
    <property type="entry name" value="SSD"/>
    <property type="match status" value="1"/>
</dbReference>
<feature type="transmembrane region" description="Helical" evidence="8">
    <location>
        <begin position="535"/>
        <end position="554"/>
    </location>
</feature>
<feature type="domain" description="SSD" evidence="9">
    <location>
        <begin position="214"/>
        <end position="339"/>
    </location>
</feature>
<evidence type="ECO:0000256" key="4">
    <source>
        <dbReference type="ARBA" id="ARBA00022692"/>
    </source>
</evidence>
<dbReference type="KEGG" id="fal:FRAAL0423"/>
<dbReference type="Pfam" id="PF03176">
    <property type="entry name" value="MMPL"/>
    <property type="match status" value="2"/>
</dbReference>
<proteinExistence type="inferred from homology"/>
<evidence type="ECO:0000256" key="2">
    <source>
        <dbReference type="ARBA" id="ARBA00010157"/>
    </source>
</evidence>
<keyword evidence="5 8" id="KW-1133">Transmembrane helix</keyword>
<feature type="transmembrane region" description="Helical" evidence="8">
    <location>
        <begin position="12"/>
        <end position="33"/>
    </location>
</feature>
<comment type="similarity">
    <text evidence="2">Belongs to the resistance-nodulation-cell division (RND) (TC 2.A.6) family. MmpL subfamily.</text>
</comment>
<feature type="transmembrane region" description="Helical" evidence="8">
    <location>
        <begin position="211"/>
        <end position="231"/>
    </location>
</feature>
<keyword evidence="4 8" id="KW-0812">Transmembrane</keyword>
<dbReference type="OrthoDB" id="7051771at2"/>
<dbReference type="Proteomes" id="UP000000657">
    <property type="component" value="Chromosome"/>
</dbReference>
<evidence type="ECO:0000256" key="7">
    <source>
        <dbReference type="SAM" id="MobiDB-lite"/>
    </source>
</evidence>
<gene>
    <name evidence="10" type="ordered locus">FRAAL0423</name>
</gene>
<dbReference type="AlphaFoldDB" id="Q0RTK0"/>
<dbReference type="PANTHER" id="PTHR33406">
    <property type="entry name" value="MEMBRANE PROTEIN MJ1562-RELATED"/>
    <property type="match status" value="1"/>
</dbReference>
<dbReference type="InterPro" id="IPR000731">
    <property type="entry name" value="SSD"/>
</dbReference>
<accession>Q0RTK0</accession>
<feature type="transmembrane region" description="Helical" evidence="8">
    <location>
        <begin position="186"/>
        <end position="204"/>
    </location>
</feature>
<feature type="transmembrane region" description="Helical" evidence="8">
    <location>
        <begin position="317"/>
        <end position="340"/>
    </location>
</feature>
<keyword evidence="6 8" id="KW-0472">Membrane</keyword>
<protein>
    <submittedName>
        <fullName evidence="10">Integral membrane export protein</fullName>
    </submittedName>
</protein>
<evidence type="ECO:0000256" key="1">
    <source>
        <dbReference type="ARBA" id="ARBA00004651"/>
    </source>
</evidence>
<dbReference type="EMBL" id="CT573213">
    <property type="protein sequence ID" value="CAJ59098.1"/>
    <property type="molecule type" value="Genomic_DNA"/>
</dbReference>
<dbReference type="GO" id="GO:0005886">
    <property type="term" value="C:plasma membrane"/>
    <property type="evidence" value="ECO:0007669"/>
    <property type="project" value="UniProtKB-SubCell"/>
</dbReference>
<reference evidence="10 11" key="1">
    <citation type="journal article" date="2007" name="Genome Res.">
        <title>Genome characteristics of facultatively symbiotic Frankia sp. strains reflect host range and host plant biogeography.</title>
        <authorList>
            <person name="Normand P."/>
            <person name="Lapierre P."/>
            <person name="Tisa L.S."/>
            <person name="Gogarten J.P."/>
            <person name="Alloisio N."/>
            <person name="Bagnarol E."/>
            <person name="Bassi C.A."/>
            <person name="Berry A.M."/>
            <person name="Bickhart D.M."/>
            <person name="Choisne N."/>
            <person name="Couloux A."/>
            <person name="Cournoyer B."/>
            <person name="Cruveiller S."/>
            <person name="Daubin V."/>
            <person name="Demange N."/>
            <person name="Francino M.P."/>
            <person name="Goltsman E."/>
            <person name="Huang Y."/>
            <person name="Kopp O.R."/>
            <person name="Labarre L."/>
            <person name="Lapidus A."/>
            <person name="Lavire C."/>
            <person name="Marechal J."/>
            <person name="Martinez M."/>
            <person name="Mastronunzio J.E."/>
            <person name="Mullin B.C."/>
            <person name="Niemann J."/>
            <person name="Pujic P."/>
            <person name="Rawnsley T."/>
            <person name="Rouy Z."/>
            <person name="Schenowitz C."/>
            <person name="Sellstedt A."/>
            <person name="Tavares F."/>
            <person name="Tomkins J.P."/>
            <person name="Vallenet D."/>
            <person name="Valverde C."/>
            <person name="Wall L.G."/>
            <person name="Wang Y."/>
            <person name="Medigue C."/>
            <person name="Benson D.R."/>
        </authorList>
    </citation>
    <scope>NUCLEOTIDE SEQUENCE [LARGE SCALE GENOMIC DNA]</scope>
    <source>
        <strain evidence="11">DSM 45986 / CECT 9034 / ACN14a</strain>
    </source>
</reference>
<evidence type="ECO:0000313" key="10">
    <source>
        <dbReference type="EMBL" id="CAJ59098.1"/>
    </source>
</evidence>
<dbReference type="RefSeq" id="WP_011601679.1">
    <property type="nucleotide sequence ID" value="NC_008278.1"/>
</dbReference>
<dbReference type="PANTHER" id="PTHR33406:SF11">
    <property type="entry name" value="MEMBRANE PROTEIN SCO6666-RELATED"/>
    <property type="match status" value="1"/>
</dbReference>
<dbReference type="Gene3D" id="1.20.1640.10">
    <property type="entry name" value="Multidrug efflux transporter AcrB transmembrane domain"/>
    <property type="match status" value="2"/>
</dbReference>
<evidence type="ECO:0000313" key="11">
    <source>
        <dbReference type="Proteomes" id="UP000000657"/>
    </source>
</evidence>
<comment type="subcellular location">
    <subcellularLocation>
        <location evidence="1">Cell membrane</location>
        <topology evidence="1">Multi-pass membrane protein</topology>
    </subcellularLocation>
</comment>
<dbReference type="SUPFAM" id="SSF82866">
    <property type="entry name" value="Multidrug efflux transporter AcrB transmembrane domain"/>
    <property type="match status" value="2"/>
</dbReference>
<feature type="transmembrane region" description="Helical" evidence="8">
    <location>
        <begin position="602"/>
        <end position="624"/>
    </location>
</feature>
<feature type="transmembrane region" description="Helical" evidence="8">
    <location>
        <begin position="379"/>
        <end position="399"/>
    </location>
</feature>
<dbReference type="InterPro" id="IPR050545">
    <property type="entry name" value="Mycobact_MmpL"/>
</dbReference>
<feature type="transmembrane region" description="Helical" evidence="8">
    <location>
        <begin position="243"/>
        <end position="262"/>
    </location>
</feature>
<evidence type="ECO:0000256" key="5">
    <source>
        <dbReference type="ARBA" id="ARBA00022989"/>
    </source>
</evidence>
<evidence type="ECO:0000259" key="9">
    <source>
        <dbReference type="PROSITE" id="PS50156"/>
    </source>
</evidence>
<feature type="compositionally biased region" description="Basic and acidic residues" evidence="7">
    <location>
        <begin position="747"/>
        <end position="756"/>
    </location>
</feature>
<feature type="transmembrane region" description="Helical" evidence="8">
    <location>
        <begin position="645"/>
        <end position="667"/>
    </location>
</feature>
<sequence length="756" mass="80162">MKRIAELAVRRRWLVVVGWVVFVIAAQGIAGAMGGASYKDTFSLPHTETASVANLLEDAGLNNQNGALGTVVLKNRAGAFTTPPAQLKPALSKVCTSGNHVALIVSPWESIDCSKSDAAAPGNPGLLNRAHGSTTALVTLTWENDHYDAELFKNVYDQLKTLRSDALQVEFTGNAFAGIGQSSGSGSSVFIGFAAALIILALVFRTVAATVLPLASAVVALVSGLGVIYILSHAINVSNITPYLAELMVIGVGVDYALFIVTRHRRNLRRGMPVAESIVNAINTSGRAVLFAGTTVCIAILGLIALGVSFFNGMAVATALAVGFTMIASLTLLPALLSLFGLKVLPRRQRAAVRAGEFIDDRPVGYWARWSQFVARRRVVVAIASGAVMVVIALPFFSLELGASDQGSDAKSFTTRAGYDLIAADFGVGYNSTLEAVVSGPGASDQAYLQRVTKSLAAVPGVDPASLGTAPLAKDIAFVTFKTTTSPQSEKTYTLVRHLRSTTLPPLYDGTPNHIYTFGDTAINVDFASVLARKMPLFIAVVVGLSFILLLIAFRSLVIPLTAAVMNLLAAGGSFGLVVAIFQYGWLSDAMGAGPGGPIDAWIPVMLFAILFGLSMDYQVFLVSRMHEEWVHTRDNTRSVTIGQGETGGIITAAAIIMIAVFLGFVVSPGRPIKIFGTGLAAAVFLDAFVLRTMLVPSVMHIVGRSNWYLPRWLDRITPHVSVEPADEAVTHATGTGIGSFDDDRPEDERELAHRS</sequence>
<name>Q0RTK0_FRAAA</name>
<dbReference type="InterPro" id="IPR004869">
    <property type="entry name" value="MMPL_dom"/>
</dbReference>
<feature type="transmembrane region" description="Helical" evidence="8">
    <location>
        <begin position="561"/>
        <end position="582"/>
    </location>
</feature>
<dbReference type="eggNOG" id="COG2409">
    <property type="taxonomic scope" value="Bacteria"/>
</dbReference>
<evidence type="ECO:0000256" key="8">
    <source>
        <dbReference type="SAM" id="Phobius"/>
    </source>
</evidence>
<organism evidence="10 11">
    <name type="scientific">Frankia alni (strain DSM 45986 / CECT 9034 / ACN14a)</name>
    <dbReference type="NCBI Taxonomy" id="326424"/>
    <lineage>
        <taxon>Bacteria</taxon>
        <taxon>Bacillati</taxon>
        <taxon>Actinomycetota</taxon>
        <taxon>Actinomycetes</taxon>
        <taxon>Frankiales</taxon>
        <taxon>Frankiaceae</taxon>
        <taxon>Frankia</taxon>
    </lineage>
</organism>